<feature type="signal peptide" evidence="1">
    <location>
        <begin position="1"/>
        <end position="24"/>
    </location>
</feature>
<proteinExistence type="predicted"/>
<evidence type="ECO:0000256" key="1">
    <source>
        <dbReference type="SAM" id="SignalP"/>
    </source>
</evidence>
<name>A0ABQ5Z4C7_9SPHN</name>
<feature type="chain" id="PRO_5045362099" evidence="1">
    <location>
        <begin position="25"/>
        <end position="135"/>
    </location>
</feature>
<evidence type="ECO:0000313" key="2">
    <source>
        <dbReference type="EMBL" id="GLR46830.1"/>
    </source>
</evidence>
<dbReference type="EMBL" id="BSOO01000003">
    <property type="protein sequence ID" value="GLR46830.1"/>
    <property type="molecule type" value="Genomic_DNA"/>
</dbReference>
<comment type="caution">
    <text evidence="2">The sequence shown here is derived from an EMBL/GenBank/DDBJ whole genome shotgun (WGS) entry which is preliminary data.</text>
</comment>
<evidence type="ECO:0000313" key="3">
    <source>
        <dbReference type="Proteomes" id="UP001156703"/>
    </source>
</evidence>
<keyword evidence="3" id="KW-1185">Reference proteome</keyword>
<accession>A0ABQ5Z4C7</accession>
<reference evidence="3" key="1">
    <citation type="journal article" date="2019" name="Int. J. Syst. Evol. Microbiol.">
        <title>The Global Catalogue of Microorganisms (GCM) 10K type strain sequencing project: providing services to taxonomists for standard genome sequencing and annotation.</title>
        <authorList>
            <consortium name="The Broad Institute Genomics Platform"/>
            <consortium name="The Broad Institute Genome Sequencing Center for Infectious Disease"/>
            <person name="Wu L."/>
            <person name="Ma J."/>
        </authorList>
    </citation>
    <scope>NUCLEOTIDE SEQUENCE [LARGE SCALE GENOMIC DNA]</scope>
    <source>
        <strain evidence="3">NBRC 102146</strain>
    </source>
</reference>
<dbReference type="Proteomes" id="UP001156703">
    <property type="component" value="Unassembled WGS sequence"/>
</dbReference>
<keyword evidence="1" id="KW-0732">Signal</keyword>
<dbReference type="RefSeq" id="WP_029941625.1">
    <property type="nucleotide sequence ID" value="NZ_BSOO01000003.1"/>
</dbReference>
<protein>
    <submittedName>
        <fullName evidence="2">Uncharacterized protein</fullName>
    </submittedName>
</protein>
<organism evidence="2 3">
    <name type="scientific">Sphingomonas astaxanthinifaciens DSM 22298</name>
    <dbReference type="NCBI Taxonomy" id="1123267"/>
    <lineage>
        <taxon>Bacteria</taxon>
        <taxon>Pseudomonadati</taxon>
        <taxon>Pseudomonadota</taxon>
        <taxon>Alphaproteobacteria</taxon>
        <taxon>Sphingomonadales</taxon>
        <taxon>Sphingomonadaceae</taxon>
        <taxon>Sphingomonas</taxon>
    </lineage>
</organism>
<sequence length="135" mass="14988">MTHRLILGLAGAAAALVAVTPAAAQQWRWNEGNWRTVGTARVDGRDTDTIALPGFTRQREVRVCALNAPLRLRAFDIRFANGGRQDVNTRAVLNAGTCTRAVNLRGNRRDIASVRLRYEPVAYRANRPVVRVQVR</sequence>
<gene>
    <name evidence="2" type="ORF">GCM10007925_05410</name>
</gene>